<evidence type="ECO:0000256" key="6">
    <source>
        <dbReference type="ARBA" id="ARBA00023136"/>
    </source>
</evidence>
<dbReference type="Proteomes" id="UP000232323">
    <property type="component" value="Unassembled WGS sequence"/>
</dbReference>
<dbReference type="Pfam" id="PF00892">
    <property type="entry name" value="EamA"/>
    <property type="match status" value="1"/>
</dbReference>
<keyword evidence="6 8" id="KW-0472">Membrane</keyword>
<comment type="similarity">
    <text evidence="2">Belongs to the drug/metabolite transporter (DMT) superfamily. Plant drug/metabolite exporter (P-DME) (TC 2.A.7.4) family.</text>
</comment>
<comment type="subcellular location">
    <subcellularLocation>
        <location evidence="1">Cell membrane</location>
        <topology evidence="1">Multi-pass membrane protein</topology>
    </subcellularLocation>
</comment>
<comment type="caution">
    <text evidence="10">The sequence shown here is derived from an EMBL/GenBank/DDBJ whole genome shotgun (WGS) entry which is preliminary data.</text>
</comment>
<feature type="transmembrane region" description="Helical" evidence="8">
    <location>
        <begin position="93"/>
        <end position="113"/>
    </location>
</feature>
<dbReference type="EMBL" id="BEGY01000084">
    <property type="protein sequence ID" value="GAX82705.1"/>
    <property type="molecule type" value="Genomic_DNA"/>
</dbReference>
<feature type="transmembrane region" description="Helical" evidence="8">
    <location>
        <begin position="303"/>
        <end position="325"/>
    </location>
</feature>
<evidence type="ECO:0000313" key="10">
    <source>
        <dbReference type="EMBL" id="GAX82705.1"/>
    </source>
</evidence>
<feature type="transmembrane region" description="Helical" evidence="8">
    <location>
        <begin position="229"/>
        <end position="249"/>
    </location>
</feature>
<gene>
    <name evidence="10" type="ORF">CEUSTIGMA_g10131.t1</name>
</gene>
<dbReference type="InterPro" id="IPR051258">
    <property type="entry name" value="Diverse_Substrate_Transporter"/>
</dbReference>
<feature type="transmembrane region" description="Helical" evidence="8">
    <location>
        <begin position="378"/>
        <end position="399"/>
    </location>
</feature>
<organism evidence="10 11">
    <name type="scientific">Chlamydomonas eustigma</name>
    <dbReference type="NCBI Taxonomy" id="1157962"/>
    <lineage>
        <taxon>Eukaryota</taxon>
        <taxon>Viridiplantae</taxon>
        <taxon>Chlorophyta</taxon>
        <taxon>core chlorophytes</taxon>
        <taxon>Chlorophyceae</taxon>
        <taxon>CS clade</taxon>
        <taxon>Chlamydomonadales</taxon>
        <taxon>Chlamydomonadaceae</taxon>
        <taxon>Chlamydomonas</taxon>
    </lineage>
</organism>
<evidence type="ECO:0000259" key="9">
    <source>
        <dbReference type="Pfam" id="PF00892"/>
    </source>
</evidence>
<dbReference type="InterPro" id="IPR037185">
    <property type="entry name" value="EmrE-like"/>
</dbReference>
<evidence type="ECO:0000256" key="4">
    <source>
        <dbReference type="ARBA" id="ARBA00022692"/>
    </source>
</evidence>
<keyword evidence="5 8" id="KW-1133">Transmembrane helix</keyword>
<dbReference type="PANTHER" id="PTHR42920">
    <property type="entry name" value="OS03G0707200 PROTEIN-RELATED"/>
    <property type="match status" value="1"/>
</dbReference>
<feature type="domain" description="EamA" evidence="9">
    <location>
        <begin position="272"/>
        <end position="422"/>
    </location>
</feature>
<dbReference type="STRING" id="1157962.A0A250XHZ3"/>
<dbReference type="InterPro" id="IPR000620">
    <property type="entry name" value="EamA_dom"/>
</dbReference>
<evidence type="ECO:0000256" key="8">
    <source>
        <dbReference type="SAM" id="Phobius"/>
    </source>
</evidence>
<proteinExistence type="inferred from homology"/>
<reference evidence="10 11" key="1">
    <citation type="submission" date="2017-08" db="EMBL/GenBank/DDBJ databases">
        <title>Acidophilic green algal genome provides insights into adaptation to an acidic environment.</title>
        <authorList>
            <person name="Hirooka S."/>
            <person name="Hirose Y."/>
            <person name="Kanesaki Y."/>
            <person name="Higuchi S."/>
            <person name="Fujiwara T."/>
            <person name="Onuma R."/>
            <person name="Era A."/>
            <person name="Ohbayashi R."/>
            <person name="Uzuka A."/>
            <person name="Nozaki H."/>
            <person name="Yoshikawa H."/>
            <person name="Miyagishima S.Y."/>
        </authorList>
    </citation>
    <scope>NUCLEOTIDE SEQUENCE [LARGE SCALE GENOMIC DNA]</scope>
    <source>
        <strain evidence="10 11">NIES-2499</strain>
    </source>
</reference>
<keyword evidence="11" id="KW-1185">Reference proteome</keyword>
<evidence type="ECO:0000256" key="1">
    <source>
        <dbReference type="ARBA" id="ARBA00004651"/>
    </source>
</evidence>
<sequence length="438" mass="45936">MRLPFQGGTTLELSDMSRRTRIVGHAVEVPSADIENPPLRPVPSRPGKGNSQQPNTTAYLALFGVAMLWGSYAPAIRYIFLSDEPPSAPVMNALQAILSAMFLAGSSIAAAVTHKDPNAHPEMSNPLAAESAAIAQVVAEAEVESGQHEGRRTPVSALEHWCAQALNWKSDNVVVVGFELGLWMCLAFGLEVLGVQLISATKTAFLNQATVLITPLLVHLSGEDVKKHEWLACMLGLIGSLLVAVDGLANSGGGDANALHGAVSVGDEENPLGYLYVLISAVFFAMTTVRLSRYSTSFPSLTLASSSTFGLSFFSMVWVVASWHGEAHGYSDTMRSLKHLFNDPVSSAVMLWVGLGPGALATYLQASGQQSVPAAQAQVIYATTPIFATGFAMLTLDAADESMGVIAWTGAALMMGASLLASVGGGGAQSDEASGNQE</sequence>
<accession>A0A250XHZ3</accession>
<dbReference type="AlphaFoldDB" id="A0A250XHZ3"/>
<feature type="region of interest" description="Disordered" evidence="7">
    <location>
        <begin position="32"/>
        <end position="53"/>
    </location>
</feature>
<feature type="transmembrane region" description="Helical" evidence="8">
    <location>
        <begin position="405"/>
        <end position="428"/>
    </location>
</feature>
<protein>
    <recommendedName>
        <fullName evidence="9">EamA domain-containing protein</fullName>
    </recommendedName>
</protein>
<dbReference type="OrthoDB" id="551260at2759"/>
<keyword evidence="3" id="KW-1003">Cell membrane</keyword>
<evidence type="ECO:0000256" key="2">
    <source>
        <dbReference type="ARBA" id="ARBA00007635"/>
    </source>
</evidence>
<keyword evidence="4 8" id="KW-0812">Transmembrane</keyword>
<evidence type="ECO:0000256" key="3">
    <source>
        <dbReference type="ARBA" id="ARBA00022475"/>
    </source>
</evidence>
<evidence type="ECO:0000256" key="7">
    <source>
        <dbReference type="SAM" id="MobiDB-lite"/>
    </source>
</evidence>
<evidence type="ECO:0000256" key="5">
    <source>
        <dbReference type="ARBA" id="ARBA00022989"/>
    </source>
</evidence>
<name>A0A250XHZ3_9CHLO</name>
<feature type="transmembrane region" description="Helical" evidence="8">
    <location>
        <begin position="173"/>
        <end position="198"/>
    </location>
</feature>
<dbReference type="SUPFAM" id="SSF103481">
    <property type="entry name" value="Multidrug resistance efflux transporter EmrE"/>
    <property type="match status" value="2"/>
</dbReference>
<dbReference type="GO" id="GO:0005886">
    <property type="term" value="C:plasma membrane"/>
    <property type="evidence" value="ECO:0007669"/>
    <property type="project" value="UniProtKB-SubCell"/>
</dbReference>
<evidence type="ECO:0000313" key="11">
    <source>
        <dbReference type="Proteomes" id="UP000232323"/>
    </source>
</evidence>
<feature type="transmembrane region" description="Helical" evidence="8">
    <location>
        <begin position="58"/>
        <end position="81"/>
    </location>
</feature>
<feature type="transmembrane region" description="Helical" evidence="8">
    <location>
        <begin position="273"/>
        <end position="291"/>
    </location>
</feature>
<dbReference type="PANTHER" id="PTHR42920:SF23">
    <property type="entry name" value="EAMA DOMAIN-CONTAINING PROTEIN"/>
    <property type="match status" value="1"/>
</dbReference>
<feature type="transmembrane region" description="Helical" evidence="8">
    <location>
        <begin position="204"/>
        <end position="222"/>
    </location>
</feature>
<feature type="transmembrane region" description="Helical" evidence="8">
    <location>
        <begin position="345"/>
        <end position="366"/>
    </location>
</feature>